<name>A0A9D2HPQ2_9BACT</name>
<keyword evidence="1" id="KW-0472">Membrane</keyword>
<organism evidence="2 3">
    <name type="scientific">Candidatus Desulfovibrio intestinavium</name>
    <dbReference type="NCBI Taxonomy" id="2838534"/>
    <lineage>
        <taxon>Bacteria</taxon>
        <taxon>Pseudomonadati</taxon>
        <taxon>Thermodesulfobacteriota</taxon>
        <taxon>Desulfovibrionia</taxon>
        <taxon>Desulfovibrionales</taxon>
        <taxon>Desulfovibrionaceae</taxon>
        <taxon>Desulfovibrio</taxon>
    </lineage>
</organism>
<gene>
    <name evidence="2" type="ORF">H9784_06905</name>
</gene>
<sequence length="442" mass="50867">MPLLSRIPFFRLRMPMVVAVFFLWQGLSFAVLPLKSGNWFGENQTEASRARETQEMEKRQAIVRQCLEEGKEKSEPPRYSHANYPVWHAVSPSDGLSPAAPLKWLADDVVMAFAWDDTKPEDAAYEGFVTLFAPPERFVGLVPTQDAREEFARAVLDKMRCEKPYWSSLYGTSYHSCWRKGRALVPQGARDALQVFTVAVIYDVPVFWFGQRLPRGGDAKEEARELRAGMSKQFQPLVEQFWLKHIGNEIRRAFTNPFLLLPALLIGWCFALECGFAFLWAVQLSAVWTFLSLCLDFSGFPVSVARPYLLAAGANSLVCLTAVLAAAFLRRRISGKKVLEARLRAREDALVARLERERESLKHEEGSPSHEFHNRRENKRIAYIRDRGRRNFGYFMLGLLLLGWLLHEGDRQQYWWENAFIRETEGISYLKKVVTRRVEGEH</sequence>
<reference evidence="2" key="1">
    <citation type="journal article" date="2021" name="PeerJ">
        <title>Extensive microbial diversity within the chicken gut microbiome revealed by metagenomics and culture.</title>
        <authorList>
            <person name="Gilroy R."/>
            <person name="Ravi A."/>
            <person name="Getino M."/>
            <person name="Pursley I."/>
            <person name="Horton D.L."/>
            <person name="Alikhan N.F."/>
            <person name="Baker D."/>
            <person name="Gharbi K."/>
            <person name="Hall N."/>
            <person name="Watson M."/>
            <person name="Adriaenssens E.M."/>
            <person name="Foster-Nyarko E."/>
            <person name="Jarju S."/>
            <person name="Secka A."/>
            <person name="Antonio M."/>
            <person name="Oren A."/>
            <person name="Chaudhuri R.R."/>
            <person name="La Ragione R."/>
            <person name="Hildebrand F."/>
            <person name="Pallen M.J."/>
        </authorList>
    </citation>
    <scope>NUCLEOTIDE SEQUENCE</scope>
    <source>
        <strain evidence="2">5032</strain>
    </source>
</reference>
<feature type="transmembrane region" description="Helical" evidence="1">
    <location>
        <begin position="391"/>
        <end position="407"/>
    </location>
</feature>
<evidence type="ECO:0000313" key="3">
    <source>
        <dbReference type="Proteomes" id="UP000823821"/>
    </source>
</evidence>
<evidence type="ECO:0000313" key="2">
    <source>
        <dbReference type="EMBL" id="HJA79278.1"/>
    </source>
</evidence>
<proteinExistence type="predicted"/>
<dbReference type="AlphaFoldDB" id="A0A9D2HPQ2"/>
<reference evidence="2" key="2">
    <citation type="submission" date="2021-04" db="EMBL/GenBank/DDBJ databases">
        <authorList>
            <person name="Gilroy R."/>
        </authorList>
    </citation>
    <scope>NUCLEOTIDE SEQUENCE</scope>
    <source>
        <strain evidence="2">5032</strain>
    </source>
</reference>
<comment type="caution">
    <text evidence="2">The sequence shown here is derived from an EMBL/GenBank/DDBJ whole genome shotgun (WGS) entry which is preliminary data.</text>
</comment>
<dbReference type="EMBL" id="DWZD01000040">
    <property type="protein sequence ID" value="HJA79278.1"/>
    <property type="molecule type" value="Genomic_DNA"/>
</dbReference>
<accession>A0A9D2HPQ2</accession>
<evidence type="ECO:0000256" key="1">
    <source>
        <dbReference type="SAM" id="Phobius"/>
    </source>
</evidence>
<protein>
    <submittedName>
        <fullName evidence="2">Uncharacterized protein</fullName>
    </submittedName>
</protein>
<keyword evidence="1" id="KW-0812">Transmembrane</keyword>
<feature type="transmembrane region" description="Helical" evidence="1">
    <location>
        <begin position="258"/>
        <end position="288"/>
    </location>
</feature>
<dbReference type="Proteomes" id="UP000823821">
    <property type="component" value="Unassembled WGS sequence"/>
</dbReference>
<keyword evidence="1" id="KW-1133">Transmembrane helix</keyword>
<feature type="transmembrane region" description="Helical" evidence="1">
    <location>
        <begin position="308"/>
        <end position="329"/>
    </location>
</feature>